<dbReference type="Proteomes" id="UP000824633">
    <property type="component" value="Chromosome"/>
</dbReference>
<keyword evidence="3" id="KW-1185">Reference proteome</keyword>
<dbReference type="InterPro" id="IPR011335">
    <property type="entry name" value="Restrct_endonuc-II-like"/>
</dbReference>
<accession>A0ABN6J548</accession>
<sequence length="187" mass="21561">MALANNNFISYDEYIKLKETSDKIIEYIDGVIYMSPSPSTKHQRVSGRLNTKLMLYLENKPCEVIQAPYDIQLKLEDIDDEKLVIPDLSVICDLSGFTDNKYIGVPNLIIEILSPSNQGHDLVTKFNLYMKYKVKEYWIVNPLKNAITVYLLNDDGFYEQADIKVDTGMIHSSILENFEVSLDYIFK</sequence>
<evidence type="ECO:0000313" key="3">
    <source>
        <dbReference type="Proteomes" id="UP000824633"/>
    </source>
</evidence>
<dbReference type="PANTHER" id="PTHR36558">
    <property type="entry name" value="GLR1098 PROTEIN"/>
    <property type="match status" value="1"/>
</dbReference>
<dbReference type="CDD" id="cd06260">
    <property type="entry name" value="DUF820-like"/>
    <property type="match status" value="1"/>
</dbReference>
<dbReference type="InterPro" id="IPR012296">
    <property type="entry name" value="Nuclease_put_TT1808"/>
</dbReference>
<gene>
    <name evidence="2" type="ORF">psyc5s11_39490</name>
</gene>
<evidence type="ECO:0000259" key="1">
    <source>
        <dbReference type="Pfam" id="PF05685"/>
    </source>
</evidence>
<name>A0ABN6J548_9CLOT</name>
<proteinExistence type="predicted"/>
<reference evidence="3" key="1">
    <citation type="submission" date="2021-07" db="EMBL/GenBank/DDBJ databases">
        <title>Complete genome sequencing of a Clostridium isolate.</title>
        <authorList>
            <person name="Ueki A."/>
            <person name="Tonouchi A."/>
        </authorList>
    </citation>
    <scope>NUCLEOTIDE SEQUENCE [LARGE SCALE GENOMIC DNA]</scope>
    <source>
        <strain evidence="3">C5S11</strain>
    </source>
</reference>
<dbReference type="Pfam" id="PF05685">
    <property type="entry name" value="Uma2"/>
    <property type="match status" value="1"/>
</dbReference>
<dbReference type="SUPFAM" id="SSF52980">
    <property type="entry name" value="Restriction endonuclease-like"/>
    <property type="match status" value="1"/>
</dbReference>
<protein>
    <recommendedName>
        <fullName evidence="1">Putative restriction endonuclease domain-containing protein</fullName>
    </recommendedName>
</protein>
<dbReference type="PANTHER" id="PTHR36558:SF1">
    <property type="entry name" value="RESTRICTION ENDONUCLEASE DOMAIN-CONTAINING PROTEIN-RELATED"/>
    <property type="match status" value="1"/>
</dbReference>
<dbReference type="EMBL" id="AP024849">
    <property type="protein sequence ID" value="BCZ47882.1"/>
    <property type="molecule type" value="Genomic_DNA"/>
</dbReference>
<organism evidence="2 3">
    <name type="scientific">Clostridium gelidum</name>
    <dbReference type="NCBI Taxonomy" id="704125"/>
    <lineage>
        <taxon>Bacteria</taxon>
        <taxon>Bacillati</taxon>
        <taxon>Bacillota</taxon>
        <taxon>Clostridia</taxon>
        <taxon>Eubacteriales</taxon>
        <taxon>Clostridiaceae</taxon>
        <taxon>Clostridium</taxon>
    </lineage>
</organism>
<feature type="domain" description="Putative restriction endonuclease" evidence="1">
    <location>
        <begin position="12"/>
        <end position="181"/>
    </location>
</feature>
<dbReference type="Gene3D" id="3.90.1570.10">
    <property type="entry name" value="tt1808, chain A"/>
    <property type="match status" value="1"/>
</dbReference>
<dbReference type="InterPro" id="IPR008538">
    <property type="entry name" value="Uma2"/>
</dbReference>
<evidence type="ECO:0000313" key="2">
    <source>
        <dbReference type="EMBL" id="BCZ47882.1"/>
    </source>
</evidence>